<feature type="compositionally biased region" description="Acidic residues" evidence="2">
    <location>
        <begin position="11"/>
        <end position="25"/>
    </location>
</feature>
<dbReference type="EMBL" id="CAMPGE010015154">
    <property type="protein sequence ID" value="CAI2373793.1"/>
    <property type="molecule type" value="Genomic_DNA"/>
</dbReference>
<keyword evidence="1" id="KW-0175">Coiled coil</keyword>
<keyword evidence="4" id="KW-1185">Reference proteome</keyword>
<feature type="coiled-coil region" evidence="1">
    <location>
        <begin position="212"/>
        <end position="357"/>
    </location>
</feature>
<protein>
    <submittedName>
        <fullName evidence="3">Uncharacterized protein</fullName>
    </submittedName>
</protein>
<dbReference type="AlphaFoldDB" id="A0AAD2CYE4"/>
<feature type="region of interest" description="Disordered" evidence="2">
    <location>
        <begin position="68"/>
        <end position="87"/>
    </location>
</feature>
<evidence type="ECO:0000313" key="3">
    <source>
        <dbReference type="EMBL" id="CAI2373793.1"/>
    </source>
</evidence>
<feature type="coiled-coil region" evidence="1">
    <location>
        <begin position="951"/>
        <end position="1020"/>
    </location>
</feature>
<feature type="region of interest" description="Disordered" evidence="2">
    <location>
        <begin position="1"/>
        <end position="31"/>
    </location>
</feature>
<reference evidence="3" key="1">
    <citation type="submission" date="2023-07" db="EMBL/GenBank/DDBJ databases">
        <authorList>
            <consortium name="AG Swart"/>
            <person name="Singh M."/>
            <person name="Singh A."/>
            <person name="Seah K."/>
            <person name="Emmerich C."/>
        </authorList>
    </citation>
    <scope>NUCLEOTIDE SEQUENCE</scope>
    <source>
        <strain evidence="3">DP1</strain>
    </source>
</reference>
<evidence type="ECO:0000256" key="1">
    <source>
        <dbReference type="SAM" id="Coils"/>
    </source>
</evidence>
<comment type="caution">
    <text evidence="3">The sequence shown here is derived from an EMBL/GenBank/DDBJ whole genome shotgun (WGS) entry which is preliminary data.</text>
</comment>
<dbReference type="Gene3D" id="1.10.287.1490">
    <property type="match status" value="1"/>
</dbReference>
<evidence type="ECO:0000313" key="4">
    <source>
        <dbReference type="Proteomes" id="UP001295684"/>
    </source>
</evidence>
<name>A0AAD2CYE4_EUPCR</name>
<proteinExistence type="predicted"/>
<evidence type="ECO:0000256" key="2">
    <source>
        <dbReference type="SAM" id="MobiDB-lite"/>
    </source>
</evidence>
<accession>A0AAD2CYE4</accession>
<organism evidence="3 4">
    <name type="scientific">Euplotes crassus</name>
    <dbReference type="NCBI Taxonomy" id="5936"/>
    <lineage>
        <taxon>Eukaryota</taxon>
        <taxon>Sar</taxon>
        <taxon>Alveolata</taxon>
        <taxon>Ciliophora</taxon>
        <taxon>Intramacronucleata</taxon>
        <taxon>Spirotrichea</taxon>
        <taxon>Hypotrichia</taxon>
        <taxon>Euplotida</taxon>
        <taxon>Euplotidae</taxon>
        <taxon>Moneuplotes</taxon>
    </lineage>
</organism>
<sequence length="1171" mass="136360">MSSSYQRNTQDDFDEDGAEAMEYEPSEQSLGQKSLLDEIPEPCQYECNDGSYEPPRELAFVPSHFDPERVHKQRYPSTGENSQNVSSSFLNLSDSVSQKANVSRNMNDGSLETAANLDSQTKHNYDNFQELQHQVVELKRQISLKDQDLSYSRQRNEKLANELKKYPSVPSEISGQNAANIHEENTFLREKCVNSESKITQMEEYIQSLIENNEEEQLVQLLKSEKEAVNQLQQEKNELLEYIESFLKEQESTEQLLQSLQKENSQLKEEIQARFRSSSNMDSEYTQNFDTFGGEGEDTLTKNKLQEAQETIEMLQKQLTNLEQTRTIENKSKATDIQNLTEKLRISEAKNEKSSRAITDVEEHFKKEIEAIKASGRTPGEDLKKITQAKDQAELSLNSLKQDHGELQAKFRKIQDNYAALETTCNETQAELEEIREKYDQDIEKIANDLQDSEKRIQLEQLENKCVALKNMNKQQEETIESKTKKISKLTSQCHDLNSTIRELENGIDKLSRENSTLSKQLKQSKDVSESSDYVELLKQYDQLKENFSQKEAKYKEMNHDFGKKLKEIERLSQDYAECKHSLQDLKYRYNNLELQKQDKEEKLRQMNTKNDNLTSELQTVKENDQKNATSKIQEFKKKIKTLDDDNSALQKLCKINKDKANKCASLVDEFNEDFLSYAKETHFDKKLISRKYRDFIILADKIKPAKQADQIQDVLEKIEDWISHSSEEFEIQMKNAANFKKKYLNVSERVDQLEDHQMNLKNGENRCRRREEALRKEVSTLTAKLDQIESEKSCSFKREGKSSKQLQGLKQDLKSISKENQKLISRLKSLTKDKERLERQLRDADRIKGCENGKIKDLESQTFQLLYEKESITEMLSTLERSIPSTEVQRLFSEYISNQKQLFSLEEEKNKSENELLCKEKKLRATAKEEKLSSTVIDLRREVELMRKNLSTIEGSIEEANLKNSSLKDELHCVEIHEKRRNDVIFETERTLLEKREENERLKREVNYLSNSKTDVERAYHAMVEEKKIIDRELMLIKAQMGTTNPSECDERPNTFYSTLNPGDFTKNRLLQGQNYIYSQNLSGNDTSNFISPEIDHKYASFYPNQCRDSYREGDLDQYESEGEGASEGQILEQSYEAEPHFPTGEELSIKDKLQQVKETFHSIKSSIHL</sequence>
<gene>
    <name evidence="3" type="ORF">ECRASSUSDP1_LOCUS15141</name>
</gene>
<feature type="coiled-coil region" evidence="1">
    <location>
        <begin position="737"/>
        <end position="848"/>
    </location>
</feature>
<feature type="coiled-coil region" evidence="1">
    <location>
        <begin position="383"/>
        <end position="653"/>
    </location>
</feature>
<dbReference type="Proteomes" id="UP001295684">
    <property type="component" value="Unassembled WGS sequence"/>
</dbReference>